<dbReference type="EMBL" id="NHYE01005615">
    <property type="protein sequence ID" value="PPQ67037.1"/>
    <property type="molecule type" value="Genomic_DNA"/>
</dbReference>
<dbReference type="InParanoid" id="A0A409VLC0"/>
<feature type="region of interest" description="Disordered" evidence="1">
    <location>
        <begin position="166"/>
        <end position="206"/>
    </location>
</feature>
<keyword evidence="2" id="KW-0472">Membrane</keyword>
<proteinExistence type="predicted"/>
<organism evidence="3 4">
    <name type="scientific">Gymnopilus dilepis</name>
    <dbReference type="NCBI Taxonomy" id="231916"/>
    <lineage>
        <taxon>Eukaryota</taxon>
        <taxon>Fungi</taxon>
        <taxon>Dikarya</taxon>
        <taxon>Basidiomycota</taxon>
        <taxon>Agaricomycotina</taxon>
        <taxon>Agaricomycetes</taxon>
        <taxon>Agaricomycetidae</taxon>
        <taxon>Agaricales</taxon>
        <taxon>Agaricineae</taxon>
        <taxon>Hymenogastraceae</taxon>
        <taxon>Gymnopilus</taxon>
    </lineage>
</organism>
<dbReference type="Pfam" id="PF16015">
    <property type="entry name" value="Promethin"/>
    <property type="match status" value="1"/>
</dbReference>
<keyword evidence="2" id="KW-0812">Transmembrane</keyword>
<dbReference type="STRING" id="231916.A0A409VLC0"/>
<protein>
    <submittedName>
        <fullName evidence="3">Uncharacterized protein</fullName>
    </submittedName>
</protein>
<dbReference type="OrthoDB" id="3159957at2759"/>
<reference evidence="3 4" key="1">
    <citation type="journal article" date="2018" name="Evol. Lett.">
        <title>Horizontal gene cluster transfer increased hallucinogenic mushroom diversity.</title>
        <authorList>
            <person name="Reynolds H.T."/>
            <person name="Vijayakumar V."/>
            <person name="Gluck-Thaler E."/>
            <person name="Korotkin H.B."/>
            <person name="Matheny P.B."/>
            <person name="Slot J.C."/>
        </authorList>
    </citation>
    <scope>NUCLEOTIDE SEQUENCE [LARGE SCALE GENOMIC DNA]</scope>
    <source>
        <strain evidence="3 4">SRW20</strain>
    </source>
</reference>
<keyword evidence="2" id="KW-1133">Transmembrane helix</keyword>
<evidence type="ECO:0000313" key="3">
    <source>
        <dbReference type="EMBL" id="PPQ67037.1"/>
    </source>
</evidence>
<name>A0A409VLC0_9AGAR</name>
<comment type="caution">
    <text evidence="3">The sequence shown here is derived from an EMBL/GenBank/DDBJ whole genome shotgun (WGS) entry which is preliminary data.</text>
</comment>
<evidence type="ECO:0000313" key="4">
    <source>
        <dbReference type="Proteomes" id="UP000284706"/>
    </source>
</evidence>
<dbReference type="Proteomes" id="UP000284706">
    <property type="component" value="Unassembled WGS sequence"/>
</dbReference>
<feature type="transmembrane region" description="Helical" evidence="2">
    <location>
        <begin position="119"/>
        <end position="139"/>
    </location>
</feature>
<accession>A0A409VLC0</accession>
<sequence>MGEDGTQRSEKGDEMNSQFNRSISLVREYSSRVEREYLRPVLNNGRVVLEERPITATFVTIFCSLGLLPVVFFLGVSVFVFCVFVASALGIAFAVSTVMILAFFAALLCVLTATFFVSILLTALSLGSFVIFRLAFLLVKDGRPGLSTWVDELKGYLLQTIRATEQNEKSTSLQDDSRSDSTNDSGILVQSEKATFDDPGFEPKTE</sequence>
<evidence type="ECO:0000256" key="2">
    <source>
        <dbReference type="SAM" id="Phobius"/>
    </source>
</evidence>
<dbReference type="AlphaFoldDB" id="A0A409VLC0"/>
<feature type="transmembrane region" description="Helical" evidence="2">
    <location>
        <begin position="91"/>
        <end position="113"/>
    </location>
</feature>
<gene>
    <name evidence="3" type="ORF">CVT26_009934</name>
</gene>
<keyword evidence="4" id="KW-1185">Reference proteome</keyword>
<evidence type="ECO:0000256" key="1">
    <source>
        <dbReference type="SAM" id="MobiDB-lite"/>
    </source>
</evidence>
<feature type="transmembrane region" description="Helical" evidence="2">
    <location>
        <begin position="58"/>
        <end position="84"/>
    </location>
</feature>